<dbReference type="GO" id="GO:1990904">
    <property type="term" value="C:ribonucleoprotein complex"/>
    <property type="evidence" value="ECO:0007669"/>
    <property type="project" value="UniProtKB-KW"/>
</dbReference>
<dbReference type="InterPro" id="IPR001383">
    <property type="entry name" value="Ribosomal_bL28_bact-type"/>
</dbReference>
<dbReference type="NCBIfam" id="TIGR00009">
    <property type="entry name" value="L28"/>
    <property type="match status" value="1"/>
</dbReference>
<keyword evidence="2" id="KW-0689">Ribosomal protein</keyword>
<dbReference type="GO" id="GO:0006412">
    <property type="term" value="P:translation"/>
    <property type="evidence" value="ECO:0007669"/>
    <property type="project" value="InterPro"/>
</dbReference>
<evidence type="ECO:0000256" key="4">
    <source>
        <dbReference type="ARBA" id="ARBA00035265"/>
    </source>
</evidence>
<comment type="caution">
    <text evidence="6">The sequence shown here is derived from an EMBL/GenBank/DDBJ whole genome shotgun (WGS) entry which is preliminary data.</text>
</comment>
<dbReference type="InterPro" id="IPR037147">
    <property type="entry name" value="Ribosomal_bL28_sf"/>
</dbReference>
<comment type="similarity">
    <text evidence="1">Belongs to the bacterial ribosomal protein bL28 family.</text>
</comment>
<proteinExistence type="inferred from homology"/>
<dbReference type="PANTHER" id="PTHR13528:SF2">
    <property type="entry name" value="LARGE RIBOSOMAL SUBUNIT PROTEIN BL28M"/>
    <property type="match status" value="1"/>
</dbReference>
<feature type="region of interest" description="Disordered" evidence="5">
    <location>
        <begin position="203"/>
        <end position="232"/>
    </location>
</feature>
<dbReference type="Gene3D" id="2.30.170.40">
    <property type="entry name" value="Ribosomal protein L28/L24"/>
    <property type="match status" value="1"/>
</dbReference>
<evidence type="ECO:0000313" key="7">
    <source>
        <dbReference type="Proteomes" id="UP000660262"/>
    </source>
</evidence>
<accession>A0A830HK26</accession>
<reference evidence="6" key="1">
    <citation type="submission" date="2020-10" db="EMBL/GenBank/DDBJ databases">
        <title>Unveiling of a novel bifunctional photoreceptor, Dualchrome1, isolated from a cosmopolitan green alga.</title>
        <authorList>
            <person name="Suzuki S."/>
            <person name="Kawachi M."/>
        </authorList>
    </citation>
    <scope>NUCLEOTIDE SEQUENCE</scope>
    <source>
        <strain evidence="6">NIES 2893</strain>
    </source>
</reference>
<dbReference type="InterPro" id="IPR026569">
    <property type="entry name" value="Ribosomal_bL28"/>
</dbReference>
<evidence type="ECO:0000256" key="1">
    <source>
        <dbReference type="ARBA" id="ARBA00008760"/>
    </source>
</evidence>
<dbReference type="AlphaFoldDB" id="A0A830HK26"/>
<dbReference type="OrthoDB" id="361870at2759"/>
<evidence type="ECO:0000313" key="6">
    <source>
        <dbReference type="EMBL" id="GHP05367.1"/>
    </source>
</evidence>
<dbReference type="EMBL" id="BNJQ01000010">
    <property type="protein sequence ID" value="GHP05367.1"/>
    <property type="molecule type" value="Genomic_DNA"/>
</dbReference>
<evidence type="ECO:0000256" key="3">
    <source>
        <dbReference type="ARBA" id="ARBA00023274"/>
    </source>
</evidence>
<gene>
    <name evidence="6" type="ORF">PPROV_000411900</name>
</gene>
<sequence>MAPLMTPRPSALAFRTRVATPLVPLQQMRSLAINPAKARAMPLTECKRVCDLTGKKRNNGYTVSFSHRRNKKIQEANLHEKRFYWEREQRWVRMKVSAKAIKSVEKVGLETMAKRAGIDLYKLPYNDRRPERMQWLANNNAPPRAKNPREPKNYAAINARASYMRELREETTVLIERERERRVAEAEAMANNEPGAAEAVEAAIAAEKAAEEQAEAAPAEAEAEETPAEESE</sequence>
<organism evidence="6 7">
    <name type="scientific">Pycnococcus provasolii</name>
    <dbReference type="NCBI Taxonomy" id="41880"/>
    <lineage>
        <taxon>Eukaryota</taxon>
        <taxon>Viridiplantae</taxon>
        <taxon>Chlorophyta</taxon>
        <taxon>Pseudoscourfieldiophyceae</taxon>
        <taxon>Pseudoscourfieldiales</taxon>
        <taxon>Pycnococcaceae</taxon>
        <taxon>Pycnococcus</taxon>
    </lineage>
</organism>
<dbReference type="Proteomes" id="UP000660262">
    <property type="component" value="Unassembled WGS sequence"/>
</dbReference>
<dbReference type="GO" id="GO:0003735">
    <property type="term" value="F:structural constituent of ribosome"/>
    <property type="evidence" value="ECO:0007669"/>
    <property type="project" value="InterPro"/>
</dbReference>
<keyword evidence="3" id="KW-0687">Ribonucleoprotein</keyword>
<feature type="compositionally biased region" description="Acidic residues" evidence="5">
    <location>
        <begin position="221"/>
        <end position="232"/>
    </location>
</feature>
<evidence type="ECO:0000256" key="2">
    <source>
        <dbReference type="ARBA" id="ARBA00022980"/>
    </source>
</evidence>
<name>A0A830HK26_9CHLO</name>
<dbReference type="SUPFAM" id="SSF143800">
    <property type="entry name" value="L28p-like"/>
    <property type="match status" value="1"/>
</dbReference>
<evidence type="ECO:0000256" key="5">
    <source>
        <dbReference type="SAM" id="MobiDB-lite"/>
    </source>
</evidence>
<dbReference type="Pfam" id="PF00830">
    <property type="entry name" value="Ribosomal_L28"/>
    <property type="match status" value="1"/>
</dbReference>
<keyword evidence="7" id="KW-1185">Reference proteome</keyword>
<dbReference type="InterPro" id="IPR034704">
    <property type="entry name" value="Ribosomal_bL28/bL31-like_sf"/>
</dbReference>
<protein>
    <recommendedName>
        <fullName evidence="4">Large ribosomal subunit protein bL28c</fullName>
    </recommendedName>
</protein>
<dbReference type="HAMAP" id="MF_00373">
    <property type="entry name" value="Ribosomal_bL28"/>
    <property type="match status" value="1"/>
</dbReference>
<dbReference type="GO" id="GO:0005840">
    <property type="term" value="C:ribosome"/>
    <property type="evidence" value="ECO:0007669"/>
    <property type="project" value="UniProtKB-KW"/>
</dbReference>
<dbReference type="PANTHER" id="PTHR13528">
    <property type="entry name" value="39S RIBOSOMAL PROTEIN L28, MITOCHONDRIAL"/>
    <property type="match status" value="1"/>
</dbReference>